<dbReference type="UniPathway" id="UPA00109">
    <property type="reaction ID" value="UER00181"/>
</dbReference>
<dbReference type="InterPro" id="IPR035476">
    <property type="entry name" value="SIS_PGI_1"/>
</dbReference>
<dbReference type="PANTHER" id="PTHR11469:SF1">
    <property type="entry name" value="GLUCOSE-6-PHOSPHATE ISOMERASE"/>
    <property type="match status" value="1"/>
</dbReference>
<evidence type="ECO:0000256" key="3">
    <source>
        <dbReference type="ARBA" id="ARBA00023235"/>
    </source>
</evidence>
<dbReference type="STRING" id="648996.Theam_0974"/>
<dbReference type="GO" id="GO:0004347">
    <property type="term" value="F:glucose-6-phosphate isomerase activity"/>
    <property type="evidence" value="ECO:0007669"/>
    <property type="project" value="UniProtKB-EC"/>
</dbReference>
<keyword evidence="1 4" id="KW-0312">Gluconeogenesis</keyword>
<reference evidence="5" key="1">
    <citation type="submission" date="2011-01" db="EMBL/GenBank/DDBJ databases">
        <title>Complete sequence of chromosome of Thermovibrio ammonificans HB-1.</title>
        <authorList>
            <consortium name="US DOE Joint Genome Institute"/>
            <person name="Lucas S."/>
            <person name="Copeland A."/>
            <person name="Lapidus A."/>
            <person name="Cheng J.-F."/>
            <person name="Goodwin L."/>
            <person name="Pitluck S."/>
            <person name="Davenport K."/>
            <person name="Detter J.C."/>
            <person name="Han C."/>
            <person name="Tapia R."/>
            <person name="Land M."/>
            <person name="Hauser L."/>
            <person name="Kyrpides N."/>
            <person name="Ivanova N."/>
            <person name="Ovchinnikova G."/>
            <person name="Vetriani C."/>
            <person name="Woyke T."/>
        </authorList>
    </citation>
    <scope>NUCLEOTIDE SEQUENCE [LARGE SCALE GENOMIC DNA]</scope>
    <source>
        <strain evidence="5">HB-1</strain>
    </source>
</reference>
<dbReference type="EMBL" id="CP002444">
    <property type="protein sequence ID" value="ADU96941.1"/>
    <property type="molecule type" value="Genomic_DNA"/>
</dbReference>
<comment type="pathway">
    <text evidence="4">Carbohydrate degradation; glycolysis; D-glyceraldehyde 3-phosphate and glycerone phosphate from D-glucose: step 2/4.</text>
</comment>
<dbReference type="Gene3D" id="3.40.50.10490">
    <property type="entry name" value="Glucose-6-phosphate isomerase like protein, domain 1"/>
    <property type="match status" value="2"/>
</dbReference>
<evidence type="ECO:0000256" key="1">
    <source>
        <dbReference type="ARBA" id="ARBA00022432"/>
    </source>
</evidence>
<dbReference type="GO" id="GO:0006096">
    <property type="term" value="P:glycolytic process"/>
    <property type="evidence" value="ECO:0007669"/>
    <property type="project" value="UniProtKB-UniPathway"/>
</dbReference>
<dbReference type="GO" id="GO:0097367">
    <property type="term" value="F:carbohydrate derivative binding"/>
    <property type="evidence" value="ECO:0007669"/>
    <property type="project" value="InterPro"/>
</dbReference>
<keyword evidence="2 4" id="KW-0324">Glycolysis</keyword>
<comment type="catalytic activity">
    <reaction evidence="4">
        <text>alpha-D-glucose 6-phosphate = beta-D-fructose 6-phosphate</text>
        <dbReference type="Rhea" id="RHEA:11816"/>
        <dbReference type="ChEBI" id="CHEBI:57634"/>
        <dbReference type="ChEBI" id="CHEBI:58225"/>
        <dbReference type="EC" id="5.3.1.9"/>
    </reaction>
</comment>
<dbReference type="GO" id="GO:0006094">
    <property type="term" value="P:gluconeogenesis"/>
    <property type="evidence" value="ECO:0007669"/>
    <property type="project" value="UniProtKB-KW"/>
</dbReference>
<dbReference type="PANTHER" id="PTHR11469">
    <property type="entry name" value="GLUCOSE-6-PHOSPHATE ISOMERASE"/>
    <property type="match status" value="1"/>
</dbReference>
<dbReference type="SUPFAM" id="SSF53697">
    <property type="entry name" value="SIS domain"/>
    <property type="match status" value="1"/>
</dbReference>
<name>E8T246_THEA1</name>
<dbReference type="EC" id="5.3.1.9" evidence="4"/>
<dbReference type="eggNOG" id="COG0166">
    <property type="taxonomic scope" value="Bacteria"/>
</dbReference>
<keyword evidence="6" id="KW-1185">Reference proteome</keyword>
<dbReference type="KEGG" id="tam:Theam_0974"/>
<evidence type="ECO:0000313" key="5">
    <source>
        <dbReference type="EMBL" id="ADU96941.1"/>
    </source>
</evidence>
<gene>
    <name evidence="5" type="ordered locus">Theam_0974</name>
</gene>
<dbReference type="GO" id="GO:0048029">
    <property type="term" value="F:monosaccharide binding"/>
    <property type="evidence" value="ECO:0007669"/>
    <property type="project" value="TreeGrafter"/>
</dbReference>
<protein>
    <recommendedName>
        <fullName evidence="4">Glucose-6-phosphate isomerase</fullName>
        <ecNumber evidence="4">5.3.1.9</ecNumber>
    </recommendedName>
</protein>
<dbReference type="InterPro" id="IPR046348">
    <property type="entry name" value="SIS_dom_sf"/>
</dbReference>
<dbReference type="Pfam" id="PF00342">
    <property type="entry name" value="PGI"/>
    <property type="match status" value="1"/>
</dbReference>
<dbReference type="HOGENOM" id="CLU_037303_1_0_0"/>
<accession>E8T246</accession>
<dbReference type="Proteomes" id="UP000006362">
    <property type="component" value="Chromosome"/>
</dbReference>
<dbReference type="AlphaFoldDB" id="E8T246"/>
<dbReference type="PROSITE" id="PS51463">
    <property type="entry name" value="P_GLUCOSE_ISOMERASE_3"/>
    <property type="match status" value="1"/>
</dbReference>
<dbReference type="GO" id="GO:0051156">
    <property type="term" value="P:glucose 6-phosphate metabolic process"/>
    <property type="evidence" value="ECO:0007669"/>
    <property type="project" value="TreeGrafter"/>
</dbReference>
<proteinExistence type="inferred from homology"/>
<dbReference type="CDD" id="cd05016">
    <property type="entry name" value="SIS_PGI_2"/>
    <property type="match status" value="1"/>
</dbReference>
<dbReference type="OrthoDB" id="140919at2"/>
<evidence type="ECO:0000313" key="6">
    <source>
        <dbReference type="Proteomes" id="UP000006362"/>
    </source>
</evidence>
<comment type="similarity">
    <text evidence="4">Belongs to the GPI family.</text>
</comment>
<dbReference type="GO" id="GO:0005829">
    <property type="term" value="C:cytosol"/>
    <property type="evidence" value="ECO:0007669"/>
    <property type="project" value="TreeGrafter"/>
</dbReference>
<dbReference type="RefSeq" id="WP_013537727.1">
    <property type="nucleotide sequence ID" value="NC_014926.1"/>
</dbReference>
<keyword evidence="3 4" id="KW-0413">Isomerase</keyword>
<organism evidence="5 6">
    <name type="scientific">Thermovibrio ammonificans (strain DSM 15698 / JCM 12110 / HB-1)</name>
    <dbReference type="NCBI Taxonomy" id="648996"/>
    <lineage>
        <taxon>Bacteria</taxon>
        <taxon>Pseudomonadati</taxon>
        <taxon>Aquificota</taxon>
        <taxon>Aquificia</taxon>
        <taxon>Desulfurobacteriales</taxon>
        <taxon>Desulfurobacteriaceae</taxon>
        <taxon>Thermovibrio</taxon>
    </lineage>
</organism>
<dbReference type="InterPro" id="IPR035482">
    <property type="entry name" value="SIS_PGI_2"/>
</dbReference>
<dbReference type="PRINTS" id="PR00662">
    <property type="entry name" value="G6PISOMERASE"/>
</dbReference>
<dbReference type="InterPro" id="IPR001672">
    <property type="entry name" value="G6P_Isomerase"/>
</dbReference>
<evidence type="ECO:0000256" key="2">
    <source>
        <dbReference type="ARBA" id="ARBA00023152"/>
    </source>
</evidence>
<sequence length="403" mass="45242">MKVKFELSHFPEKSYEEVLEEVEARKLVNPEKMPFSKLPCEEELLKIKREVEKLKEKSDTLVVVGMGGSSRGAKALHEAVGKKDEKLKFLDNVDPNLISKTFNELNWERSSFAFISKSGRTLETVTVMNLVLDQLKKRGLSPQGRTVFIGDPGNSFQQLARELGSAFIPIPKEVGGRFSVFTAVGLVPAMFAGYSVEKLLEGAFDLLETPLPALYLAAAKYLHYQAGRKISVVMPYSSYMAEFTEWYVQLWAESLGKEGKGQTPLKAVGTASQHAILQLFMDGPDDKFFQLFFVKHYAEDPKLPQECYILPFLAGKKVSEVMEAEFKGTVHALKSRNRPMVIFEMEELSEYQMGYLFMGYMVAVVVMGKLLGVNPYGQPAVEIGKKVAIEELRRESNDEGGMQ</sequence>
<dbReference type="CDD" id="cd05015">
    <property type="entry name" value="SIS_PGI_1"/>
    <property type="match status" value="1"/>
</dbReference>
<evidence type="ECO:0000256" key="4">
    <source>
        <dbReference type="RuleBase" id="RU000612"/>
    </source>
</evidence>